<dbReference type="EMBL" id="CP002408">
    <property type="protein sequence ID" value="AFU57893.1"/>
    <property type="molecule type" value="Genomic_DNA"/>
</dbReference>
<protein>
    <submittedName>
        <fullName evidence="1">Uncharacterized protein</fullName>
    </submittedName>
</protein>
<proteinExistence type="predicted"/>
<evidence type="ECO:0000313" key="2">
    <source>
        <dbReference type="Proteomes" id="UP000008037"/>
    </source>
</evidence>
<reference evidence="1 2" key="1">
    <citation type="journal article" date="2012" name="Environ. Microbiol.">
        <title>The genome of the ammonia-oxidizing Candidatus Nitrososphaera gargensis: insights into metabolic versatility and environmental adaptations.</title>
        <authorList>
            <person name="Spang A."/>
            <person name="Poehlein A."/>
            <person name="Offre P."/>
            <person name="Zumbragel S."/>
            <person name="Haider S."/>
            <person name="Rychlik N."/>
            <person name="Nowka B."/>
            <person name="Schmeisser C."/>
            <person name="Lebedeva E.V."/>
            <person name="Rattei T."/>
            <person name="Bohm C."/>
            <person name="Schmid M."/>
            <person name="Galushko A."/>
            <person name="Hatzenpichler R."/>
            <person name="Weinmaier T."/>
            <person name="Daniel R."/>
            <person name="Schleper C."/>
            <person name="Spieck E."/>
            <person name="Streit W."/>
            <person name="Wagner M."/>
        </authorList>
    </citation>
    <scope>NUCLEOTIDE SEQUENCE [LARGE SCALE GENOMIC DNA]</scope>
    <source>
        <strain evidence="2">Ga9.2</strain>
    </source>
</reference>
<dbReference type="STRING" id="1237085.Ngar_c09510"/>
<keyword evidence="2" id="KW-1185">Reference proteome</keyword>
<organism evidence="1 2">
    <name type="scientific">Nitrososphaera gargensis (strain Ga9.2)</name>
    <dbReference type="NCBI Taxonomy" id="1237085"/>
    <lineage>
        <taxon>Archaea</taxon>
        <taxon>Nitrososphaerota</taxon>
        <taxon>Nitrososphaeria</taxon>
        <taxon>Nitrososphaerales</taxon>
        <taxon>Nitrososphaeraceae</taxon>
        <taxon>Nitrososphaera</taxon>
    </lineage>
</organism>
<accession>K0IGD7</accession>
<dbReference type="BioCyc" id="CNIT1237085:G1324-949-MONOMER"/>
<dbReference type="AlphaFoldDB" id="K0IGD7"/>
<gene>
    <name evidence="1" type="ordered locus">Ngar_c09510</name>
</gene>
<name>K0IGD7_NITGG</name>
<dbReference type="InParanoid" id="K0IGD7"/>
<dbReference type="KEGG" id="nga:Ngar_c09510"/>
<sequence>MDETTFRILDTLARGLGIELSIKALTEKIGELYGSAYYVNIYKKLQQLAEEGIVRLTRMGNSLIVGLNFKEYMITDLLTEMEFRNKQTLLREHRELQMLFLELETYCRDLLFVRSISIIKPYKNAKLNRAELLFLIRAHGMSFYPDEKEAETLRNMVLQLQAIHNMKIDFLILTDAKFLDMLSSDEINPLKEMISDKITFFNPQNFWMAIKVAAERNIPVKAEEKEISPAKIPEQDLVYNLARFGYKEMGTQMPAHGRNICIEYIATALIAQGDARRIEAVPVILAKNSVNFDILLFLSQKYRLSERMLGLLKILQEAVPRNDSEAVIKAMEAMKIKEIPADKKSILEKMGLYNAT</sequence>
<evidence type="ECO:0000313" key="1">
    <source>
        <dbReference type="EMBL" id="AFU57893.1"/>
    </source>
</evidence>
<dbReference type="HOGENOM" id="CLU_777594_0_0_2"/>
<dbReference type="Proteomes" id="UP000008037">
    <property type="component" value="Chromosome"/>
</dbReference>